<protein>
    <submittedName>
        <fullName evidence="2">Uncharacterized protein</fullName>
    </submittedName>
</protein>
<dbReference type="KEGG" id="ccp:CHC_T00001653001"/>
<dbReference type="GeneID" id="17320234"/>
<proteinExistence type="predicted"/>
<dbReference type="Gramene" id="CDF32742">
    <property type="protein sequence ID" value="CDF32742"/>
    <property type="gene ID" value="CHC_T00001653001"/>
</dbReference>
<feature type="compositionally biased region" description="Basic and acidic residues" evidence="1">
    <location>
        <begin position="8"/>
        <end position="23"/>
    </location>
</feature>
<evidence type="ECO:0000256" key="1">
    <source>
        <dbReference type="SAM" id="MobiDB-lite"/>
    </source>
</evidence>
<name>R7Q2C3_CHOCR</name>
<reference evidence="3" key="1">
    <citation type="journal article" date="2013" name="Proc. Natl. Acad. Sci. U.S.A.">
        <title>Genome structure and metabolic features in the red seaweed Chondrus crispus shed light on evolution of the Archaeplastida.</title>
        <authorList>
            <person name="Collen J."/>
            <person name="Porcel B."/>
            <person name="Carre W."/>
            <person name="Ball S.G."/>
            <person name="Chaparro C."/>
            <person name="Tonon T."/>
            <person name="Barbeyron T."/>
            <person name="Michel G."/>
            <person name="Noel B."/>
            <person name="Valentin K."/>
            <person name="Elias M."/>
            <person name="Artiguenave F."/>
            <person name="Arun A."/>
            <person name="Aury J.M."/>
            <person name="Barbosa-Neto J.F."/>
            <person name="Bothwell J.H."/>
            <person name="Bouget F.Y."/>
            <person name="Brillet L."/>
            <person name="Cabello-Hurtado F."/>
            <person name="Capella-Gutierrez S."/>
            <person name="Charrier B."/>
            <person name="Cladiere L."/>
            <person name="Cock J.M."/>
            <person name="Coelho S.M."/>
            <person name="Colleoni C."/>
            <person name="Czjzek M."/>
            <person name="Da Silva C."/>
            <person name="Delage L."/>
            <person name="Denoeud F."/>
            <person name="Deschamps P."/>
            <person name="Dittami S.M."/>
            <person name="Gabaldon T."/>
            <person name="Gachon C.M."/>
            <person name="Groisillier A."/>
            <person name="Herve C."/>
            <person name="Jabbari K."/>
            <person name="Katinka M."/>
            <person name="Kloareg B."/>
            <person name="Kowalczyk N."/>
            <person name="Labadie K."/>
            <person name="Leblanc C."/>
            <person name="Lopez P.J."/>
            <person name="McLachlan D.H."/>
            <person name="Meslet-Cladiere L."/>
            <person name="Moustafa A."/>
            <person name="Nehr Z."/>
            <person name="Nyvall Collen P."/>
            <person name="Panaud O."/>
            <person name="Partensky F."/>
            <person name="Poulain J."/>
            <person name="Rensing S.A."/>
            <person name="Rousvoal S."/>
            <person name="Samson G."/>
            <person name="Symeonidi A."/>
            <person name="Weissenbach J."/>
            <person name="Zambounis A."/>
            <person name="Wincker P."/>
            <person name="Boyen C."/>
        </authorList>
    </citation>
    <scope>NUCLEOTIDE SEQUENCE [LARGE SCALE GENOMIC DNA]</scope>
    <source>
        <strain evidence="3">cv. Stackhouse</strain>
    </source>
</reference>
<accession>R7Q2C3</accession>
<dbReference type="EMBL" id="HG001566">
    <property type="protein sequence ID" value="CDF32742.1"/>
    <property type="molecule type" value="Genomic_DNA"/>
</dbReference>
<sequence>MAHLTHGGQRDARRGGGVGCRKEKAVCGGRGRGLLTLVFVRETNADGSGERARCQSRYLSFAQYRRSNQSP</sequence>
<dbReference type="Proteomes" id="UP000012073">
    <property type="component" value="Unassembled WGS sequence"/>
</dbReference>
<keyword evidence="3" id="KW-1185">Reference proteome</keyword>
<evidence type="ECO:0000313" key="2">
    <source>
        <dbReference type="EMBL" id="CDF32742.1"/>
    </source>
</evidence>
<evidence type="ECO:0000313" key="3">
    <source>
        <dbReference type="Proteomes" id="UP000012073"/>
    </source>
</evidence>
<dbReference type="RefSeq" id="XP_005712513.1">
    <property type="nucleotide sequence ID" value="XM_005712456.1"/>
</dbReference>
<organism evidence="2 3">
    <name type="scientific">Chondrus crispus</name>
    <name type="common">Carrageen Irish moss</name>
    <name type="synonym">Polymorpha crispa</name>
    <dbReference type="NCBI Taxonomy" id="2769"/>
    <lineage>
        <taxon>Eukaryota</taxon>
        <taxon>Rhodophyta</taxon>
        <taxon>Florideophyceae</taxon>
        <taxon>Rhodymeniophycidae</taxon>
        <taxon>Gigartinales</taxon>
        <taxon>Gigartinaceae</taxon>
        <taxon>Chondrus</taxon>
    </lineage>
</organism>
<dbReference type="AlphaFoldDB" id="R7Q2C3"/>
<gene>
    <name evidence="2" type="ORF">CHC_T00001653001</name>
</gene>
<feature type="region of interest" description="Disordered" evidence="1">
    <location>
        <begin position="1"/>
        <end position="23"/>
    </location>
</feature>